<dbReference type="Proteomes" id="UP000339249">
    <property type="component" value="Unassembled WGS sequence"/>
</dbReference>
<gene>
    <name evidence="1" type="primary">gmuD_1</name>
    <name evidence="1" type="ORF">NCTC9185_00801</name>
</gene>
<proteinExistence type="predicted"/>
<evidence type="ECO:0000313" key="2">
    <source>
        <dbReference type="Proteomes" id="UP000339249"/>
    </source>
</evidence>
<dbReference type="AlphaFoldDB" id="A0A4U9CYW6"/>
<keyword evidence="1" id="KW-0378">Hydrolase</keyword>
<dbReference type="EMBL" id="CABDVU010000001">
    <property type="protein sequence ID" value="VTN08918.1"/>
    <property type="molecule type" value="Genomic_DNA"/>
</dbReference>
<name>A0A4U9CYW6_RAOTE</name>
<keyword evidence="1" id="KW-0326">Glycosidase</keyword>
<accession>A0A4U9CYW6</accession>
<evidence type="ECO:0000313" key="1">
    <source>
        <dbReference type="EMBL" id="VTN08918.1"/>
    </source>
</evidence>
<reference evidence="1 2" key="1">
    <citation type="submission" date="2019-04" db="EMBL/GenBank/DDBJ databases">
        <authorList>
            <consortium name="Pathogen Informatics"/>
        </authorList>
    </citation>
    <scope>NUCLEOTIDE SEQUENCE [LARGE SCALE GENOMIC DNA]</scope>
    <source>
        <strain evidence="1 2">NCTC9185</strain>
    </source>
</reference>
<sequence length="65" mass="7834">MEYNSRWVLVGERFICDAIRRFVDGDGKAKNIWDHWYNLEPNRFHAQIGPAETSTFYKNYHQDIL</sequence>
<protein>
    <submittedName>
        <fullName evidence="1">6-phospho-beta-glucosidase gmuD</fullName>
        <ecNumber evidence="1">3.2.1.86</ecNumber>
    </submittedName>
</protein>
<dbReference type="GO" id="GO:0008706">
    <property type="term" value="F:6-phospho-beta-glucosidase activity"/>
    <property type="evidence" value="ECO:0007669"/>
    <property type="project" value="UniProtKB-EC"/>
</dbReference>
<dbReference type="EC" id="3.2.1.86" evidence="1"/>
<organism evidence="1 2">
    <name type="scientific">Raoultella terrigena</name>
    <name type="common">Klebsiella terrigena</name>
    <dbReference type="NCBI Taxonomy" id="577"/>
    <lineage>
        <taxon>Bacteria</taxon>
        <taxon>Pseudomonadati</taxon>
        <taxon>Pseudomonadota</taxon>
        <taxon>Gammaproteobacteria</taxon>
        <taxon>Enterobacterales</taxon>
        <taxon>Enterobacteriaceae</taxon>
        <taxon>Klebsiella/Raoultella group</taxon>
        <taxon>Raoultella</taxon>
    </lineage>
</organism>